<evidence type="ECO:0000313" key="5">
    <source>
        <dbReference type="Proteomes" id="UP000191110"/>
    </source>
</evidence>
<reference evidence="4 5" key="1">
    <citation type="submission" date="2016-11" db="EMBL/GenBank/DDBJ databases">
        <title>Mixed transmission modes and dynamic genome evolution in an obligate animal-bacterial symbiosis.</title>
        <authorList>
            <person name="Russell S.L."/>
            <person name="Corbett-Detig R.B."/>
            <person name="Cavanaugh C.M."/>
        </authorList>
    </citation>
    <scope>NUCLEOTIDE SEQUENCE [LARGE SCALE GENOMIC DNA]</scope>
    <source>
        <strain evidence="4">Sveles-Q1</strain>
    </source>
</reference>
<comment type="caution">
    <text evidence="4">The sequence shown here is derived from an EMBL/GenBank/DDBJ whole genome shotgun (WGS) entry which is preliminary data.</text>
</comment>
<accession>A0A1T2LB27</accession>
<proteinExistence type="predicted"/>
<dbReference type="RefSeq" id="WP_078482069.1">
    <property type="nucleotide sequence ID" value="NZ_MPRL01000001.1"/>
</dbReference>
<name>A0A1T2LB27_9GAMM</name>
<evidence type="ECO:0000313" key="4">
    <source>
        <dbReference type="EMBL" id="OOZ42313.1"/>
    </source>
</evidence>
<evidence type="ECO:0000259" key="3">
    <source>
        <dbReference type="Pfam" id="PF08239"/>
    </source>
</evidence>
<dbReference type="Pfam" id="PF08239">
    <property type="entry name" value="SH3_3"/>
    <property type="match status" value="1"/>
</dbReference>
<feature type="compositionally biased region" description="Low complexity" evidence="1">
    <location>
        <begin position="104"/>
        <end position="118"/>
    </location>
</feature>
<feature type="signal peptide" evidence="2">
    <location>
        <begin position="1"/>
        <end position="21"/>
    </location>
</feature>
<feature type="compositionally biased region" description="Basic and acidic residues" evidence="1">
    <location>
        <begin position="131"/>
        <end position="163"/>
    </location>
</feature>
<dbReference type="AlphaFoldDB" id="A0A1T2LB27"/>
<feature type="chain" id="PRO_5012843170" description="SH3b domain-containing protein" evidence="2">
    <location>
        <begin position="22"/>
        <end position="196"/>
    </location>
</feature>
<dbReference type="Gene3D" id="2.30.30.40">
    <property type="entry name" value="SH3 Domains"/>
    <property type="match status" value="1"/>
</dbReference>
<feature type="domain" description="SH3b" evidence="3">
    <location>
        <begin position="30"/>
        <end position="75"/>
    </location>
</feature>
<keyword evidence="5" id="KW-1185">Reference proteome</keyword>
<evidence type="ECO:0000256" key="2">
    <source>
        <dbReference type="SAM" id="SignalP"/>
    </source>
</evidence>
<dbReference type="EMBL" id="MPRL01000001">
    <property type="protein sequence ID" value="OOZ42313.1"/>
    <property type="molecule type" value="Genomic_DNA"/>
</dbReference>
<feature type="compositionally biased region" description="Acidic residues" evidence="1">
    <location>
        <begin position="166"/>
        <end position="180"/>
    </location>
</feature>
<protein>
    <recommendedName>
        <fullName evidence="3">SH3b domain-containing protein</fullName>
    </recommendedName>
</protein>
<feature type="compositionally biased region" description="Polar residues" evidence="1">
    <location>
        <begin position="182"/>
        <end position="196"/>
    </location>
</feature>
<gene>
    <name evidence="4" type="ORF">BOW53_00260</name>
</gene>
<dbReference type="Proteomes" id="UP000191110">
    <property type="component" value="Unassembled WGS sequence"/>
</dbReference>
<dbReference type="InterPro" id="IPR003646">
    <property type="entry name" value="SH3-like_bac-type"/>
</dbReference>
<feature type="region of interest" description="Disordered" evidence="1">
    <location>
        <begin position="93"/>
        <end position="196"/>
    </location>
</feature>
<organism evidence="4 5">
    <name type="scientific">Solemya pervernicosa gill symbiont</name>
    <dbReference type="NCBI Taxonomy" id="642797"/>
    <lineage>
        <taxon>Bacteria</taxon>
        <taxon>Pseudomonadati</taxon>
        <taxon>Pseudomonadota</taxon>
        <taxon>Gammaproteobacteria</taxon>
        <taxon>sulfur-oxidizing symbionts</taxon>
    </lineage>
</organism>
<evidence type="ECO:0000256" key="1">
    <source>
        <dbReference type="SAM" id="MobiDB-lite"/>
    </source>
</evidence>
<dbReference type="OrthoDB" id="6198961at2"/>
<keyword evidence="2" id="KW-0732">Signal</keyword>
<sequence length="196" mass="21438">MIRAKIVLFLLLSAVAGSLLARPAQLIRDTNLHKEPYRDAQVVEKLEAKSKLEVIKRRGGWYRVTSQSGVEGWVRMTTLRFIVAEGEKRRESASGLDEAASMLTTGRSGSSGVTTATGIRGLSSEELTDSSPDRGQLESLDKNAVSKRDAKGFAKKEGLKAQDLDYLSDEDMEELPDPEPESGSNSNDFFDSLGNE</sequence>